<dbReference type="EMBL" id="CP036268">
    <property type="protein sequence ID" value="QDT37438.1"/>
    <property type="molecule type" value="Genomic_DNA"/>
</dbReference>
<dbReference type="OrthoDB" id="290892at2"/>
<protein>
    <submittedName>
        <fullName evidence="2">Uncharacterized protein</fullName>
    </submittedName>
</protein>
<organism evidence="2 3">
    <name type="scientific">Stratiformator vulcanicus</name>
    <dbReference type="NCBI Taxonomy" id="2527980"/>
    <lineage>
        <taxon>Bacteria</taxon>
        <taxon>Pseudomonadati</taxon>
        <taxon>Planctomycetota</taxon>
        <taxon>Planctomycetia</taxon>
        <taxon>Planctomycetales</taxon>
        <taxon>Planctomycetaceae</taxon>
        <taxon>Stratiformator</taxon>
    </lineage>
</organism>
<keyword evidence="3" id="KW-1185">Reference proteome</keyword>
<proteinExistence type="predicted"/>
<evidence type="ECO:0000313" key="2">
    <source>
        <dbReference type="EMBL" id="QDT37438.1"/>
    </source>
</evidence>
<name>A0A517R0P3_9PLAN</name>
<sequence length="267" mass="29451">MPRDLPIDDALGRPAVTPTDLILAAATLSKEIDQTLEADQQRRDVAARSAWSSFRVLANAYESVLRRHCSTATLLELFTVDAAARVTASAFIAQDRNALRRRAAPVAIAIVDELELPKNTALHALLADEPAGLDRQLGDRFRRMSERWTDVLSGHLVTRFLAEEFVFDVDRAADFGGYEYQIGQRQGLGTAWPILLTGLELAWKRAVEDCNWKPSAGTQNLLVRAEQSIQDCVLLADTPVPLNHGPHRDRDGLSLGAPPLNRPNNES</sequence>
<dbReference type="AlphaFoldDB" id="A0A517R0P3"/>
<dbReference type="RefSeq" id="WP_145363551.1">
    <property type="nucleotide sequence ID" value="NZ_CP036268.1"/>
</dbReference>
<gene>
    <name evidence="2" type="ORF">Pan189_18180</name>
</gene>
<evidence type="ECO:0000256" key="1">
    <source>
        <dbReference type="SAM" id="MobiDB-lite"/>
    </source>
</evidence>
<reference evidence="2 3" key="1">
    <citation type="submission" date="2019-02" db="EMBL/GenBank/DDBJ databases">
        <title>Deep-cultivation of Planctomycetes and their phenomic and genomic characterization uncovers novel biology.</title>
        <authorList>
            <person name="Wiegand S."/>
            <person name="Jogler M."/>
            <person name="Boedeker C."/>
            <person name="Pinto D."/>
            <person name="Vollmers J."/>
            <person name="Rivas-Marin E."/>
            <person name="Kohn T."/>
            <person name="Peeters S.H."/>
            <person name="Heuer A."/>
            <person name="Rast P."/>
            <person name="Oberbeckmann S."/>
            <person name="Bunk B."/>
            <person name="Jeske O."/>
            <person name="Meyerdierks A."/>
            <person name="Storesund J.E."/>
            <person name="Kallscheuer N."/>
            <person name="Luecker S."/>
            <person name="Lage O.M."/>
            <person name="Pohl T."/>
            <person name="Merkel B.J."/>
            <person name="Hornburger P."/>
            <person name="Mueller R.-W."/>
            <person name="Bruemmer F."/>
            <person name="Labrenz M."/>
            <person name="Spormann A.M."/>
            <person name="Op den Camp H."/>
            <person name="Overmann J."/>
            <person name="Amann R."/>
            <person name="Jetten M.S.M."/>
            <person name="Mascher T."/>
            <person name="Medema M.H."/>
            <person name="Devos D.P."/>
            <person name="Kaster A.-K."/>
            <person name="Ovreas L."/>
            <person name="Rohde M."/>
            <person name="Galperin M.Y."/>
            <person name="Jogler C."/>
        </authorList>
    </citation>
    <scope>NUCLEOTIDE SEQUENCE [LARGE SCALE GENOMIC DNA]</scope>
    <source>
        <strain evidence="2 3">Pan189</strain>
    </source>
</reference>
<dbReference type="Proteomes" id="UP000317318">
    <property type="component" value="Chromosome"/>
</dbReference>
<dbReference type="KEGG" id="svp:Pan189_18180"/>
<feature type="region of interest" description="Disordered" evidence="1">
    <location>
        <begin position="244"/>
        <end position="267"/>
    </location>
</feature>
<accession>A0A517R0P3</accession>
<evidence type="ECO:0000313" key="3">
    <source>
        <dbReference type="Proteomes" id="UP000317318"/>
    </source>
</evidence>